<dbReference type="GO" id="GO:0005737">
    <property type="term" value="C:cytoplasm"/>
    <property type="evidence" value="ECO:0007669"/>
    <property type="project" value="TreeGrafter"/>
</dbReference>
<sequence>MGTYCSVCPEPVNSLLRSFGINSFGTGVGTVSIDGVDYSTIRLIGEGGSAFVYEGVNTQNGAKVALKRCVFTEEEQRKRALEEFEIYKSVSPAPYIVTFYSFTTVRRDRAPLPEMWSVMELCSGPSLQEFIGNRIQSAQRFTVGEIYEIVDQAVGAVCYLHSRSPPVAHWDIKPDNFLFAADGSLKLCDFSSASRKFYNPKTSSEIAVTESELESLMTLLYRAPETLDLWSKKQIGCKVDVWSLGVLIYVLVFLEMPFEASAADIVDAVPKKYKEDAEPGIDEGAKPLMDIVMKMMLVKNPEERADIFAVSNSLSKIMTISHSYSSSGSQEPQKPRFFN</sequence>
<dbReference type="Gene3D" id="1.10.510.10">
    <property type="entry name" value="Transferase(Phosphotransferase) domain 1"/>
    <property type="match status" value="1"/>
</dbReference>
<gene>
    <name evidence="12" type="ORF">ADEAN_000446300</name>
</gene>
<organism evidence="12 13">
    <name type="scientific">Angomonas deanei</name>
    <dbReference type="NCBI Taxonomy" id="59799"/>
    <lineage>
        <taxon>Eukaryota</taxon>
        <taxon>Discoba</taxon>
        <taxon>Euglenozoa</taxon>
        <taxon>Kinetoplastea</taxon>
        <taxon>Metakinetoplastina</taxon>
        <taxon>Trypanosomatida</taxon>
        <taxon>Trypanosomatidae</taxon>
        <taxon>Strigomonadinae</taxon>
        <taxon>Angomonas</taxon>
    </lineage>
</organism>
<comment type="catalytic activity">
    <reaction evidence="7">
        <text>L-threonyl-[protein] + ATP = O-phospho-L-threonyl-[protein] + ADP + H(+)</text>
        <dbReference type="Rhea" id="RHEA:46608"/>
        <dbReference type="Rhea" id="RHEA-COMP:11060"/>
        <dbReference type="Rhea" id="RHEA-COMP:11605"/>
        <dbReference type="ChEBI" id="CHEBI:15378"/>
        <dbReference type="ChEBI" id="CHEBI:30013"/>
        <dbReference type="ChEBI" id="CHEBI:30616"/>
        <dbReference type="ChEBI" id="CHEBI:61977"/>
        <dbReference type="ChEBI" id="CHEBI:456216"/>
        <dbReference type="EC" id="2.7.11.1"/>
    </reaction>
</comment>
<dbReference type="InterPro" id="IPR017441">
    <property type="entry name" value="Protein_kinase_ATP_BS"/>
</dbReference>
<proteinExistence type="inferred from homology"/>
<comment type="catalytic activity">
    <reaction evidence="8">
        <text>L-seryl-[protein] + ATP = O-phospho-L-seryl-[protein] + ADP + H(+)</text>
        <dbReference type="Rhea" id="RHEA:17989"/>
        <dbReference type="Rhea" id="RHEA-COMP:9863"/>
        <dbReference type="Rhea" id="RHEA-COMP:11604"/>
        <dbReference type="ChEBI" id="CHEBI:15378"/>
        <dbReference type="ChEBI" id="CHEBI:29999"/>
        <dbReference type="ChEBI" id="CHEBI:30616"/>
        <dbReference type="ChEBI" id="CHEBI:83421"/>
        <dbReference type="ChEBI" id="CHEBI:456216"/>
        <dbReference type="EC" id="2.7.11.1"/>
    </reaction>
</comment>
<dbReference type="SUPFAM" id="SSF56112">
    <property type="entry name" value="Protein kinase-like (PK-like)"/>
    <property type="match status" value="1"/>
</dbReference>
<evidence type="ECO:0000256" key="3">
    <source>
        <dbReference type="ARBA" id="ARBA00022679"/>
    </source>
</evidence>
<dbReference type="PANTHER" id="PTHR22967:SF57">
    <property type="entry name" value="AUXILIN, ISOFORM A-RELATED"/>
    <property type="match status" value="1"/>
</dbReference>
<accession>A0A7G2CC13</accession>
<dbReference type="PANTHER" id="PTHR22967">
    <property type="entry name" value="SERINE/THREONINE PROTEIN KINASE"/>
    <property type="match status" value="1"/>
</dbReference>
<dbReference type="InterPro" id="IPR011009">
    <property type="entry name" value="Kinase-like_dom_sf"/>
</dbReference>
<evidence type="ECO:0000256" key="7">
    <source>
        <dbReference type="ARBA" id="ARBA00047899"/>
    </source>
</evidence>
<evidence type="ECO:0000313" key="12">
    <source>
        <dbReference type="EMBL" id="CAD2216985.1"/>
    </source>
</evidence>
<evidence type="ECO:0000256" key="1">
    <source>
        <dbReference type="ARBA" id="ARBA00012513"/>
    </source>
</evidence>
<dbReference type="InterPro" id="IPR000719">
    <property type="entry name" value="Prot_kinase_dom"/>
</dbReference>
<keyword evidence="6 9" id="KW-0067">ATP-binding</keyword>
<keyword evidence="4 9" id="KW-0547">Nucleotide-binding</keyword>
<feature type="domain" description="Protein kinase" evidence="11">
    <location>
        <begin position="38"/>
        <end position="325"/>
    </location>
</feature>
<dbReference type="EMBL" id="LR877151">
    <property type="protein sequence ID" value="CAD2216985.1"/>
    <property type="molecule type" value="Genomic_DNA"/>
</dbReference>
<evidence type="ECO:0000256" key="10">
    <source>
        <dbReference type="RuleBase" id="RU000304"/>
    </source>
</evidence>
<dbReference type="Proteomes" id="UP000515908">
    <property type="component" value="Chromosome 07"/>
</dbReference>
<dbReference type="PROSITE" id="PS00107">
    <property type="entry name" value="PROTEIN_KINASE_ATP"/>
    <property type="match status" value="1"/>
</dbReference>
<feature type="binding site" evidence="9">
    <location>
        <position position="67"/>
    </location>
    <ligand>
        <name>ATP</name>
        <dbReference type="ChEBI" id="CHEBI:30616"/>
    </ligand>
</feature>
<dbReference type="InterPro" id="IPR008271">
    <property type="entry name" value="Ser/Thr_kinase_AS"/>
</dbReference>
<keyword evidence="13" id="KW-1185">Reference proteome</keyword>
<evidence type="ECO:0000256" key="8">
    <source>
        <dbReference type="ARBA" id="ARBA00048679"/>
    </source>
</evidence>
<name>A0A7G2CC13_9TRYP</name>
<comment type="similarity">
    <text evidence="10">Belongs to the protein kinase superfamily.</text>
</comment>
<evidence type="ECO:0000256" key="4">
    <source>
        <dbReference type="ARBA" id="ARBA00022741"/>
    </source>
</evidence>
<evidence type="ECO:0000256" key="2">
    <source>
        <dbReference type="ARBA" id="ARBA00022527"/>
    </source>
</evidence>
<reference evidence="12 13" key="1">
    <citation type="submission" date="2020-08" db="EMBL/GenBank/DDBJ databases">
        <authorList>
            <person name="Newling K."/>
            <person name="Davey J."/>
            <person name="Forrester S."/>
        </authorList>
    </citation>
    <scope>NUCLEOTIDE SEQUENCE [LARGE SCALE GENOMIC DNA]</scope>
    <source>
        <strain evidence="13">Crithidia deanei Carvalho (ATCC PRA-265)</strain>
    </source>
</reference>
<dbReference type="OrthoDB" id="248923at2759"/>
<evidence type="ECO:0000256" key="5">
    <source>
        <dbReference type="ARBA" id="ARBA00022777"/>
    </source>
</evidence>
<keyword evidence="3" id="KW-0808">Transferase</keyword>
<dbReference type="AlphaFoldDB" id="A0A7G2CC13"/>
<keyword evidence="5 12" id="KW-0418">Kinase</keyword>
<dbReference type="GO" id="GO:0005524">
    <property type="term" value="F:ATP binding"/>
    <property type="evidence" value="ECO:0007669"/>
    <property type="project" value="UniProtKB-UniRule"/>
</dbReference>
<protein>
    <recommendedName>
        <fullName evidence="1">non-specific serine/threonine protein kinase</fullName>
        <ecNumber evidence="1">2.7.11.1</ecNumber>
    </recommendedName>
</protein>
<evidence type="ECO:0000259" key="11">
    <source>
        <dbReference type="PROSITE" id="PS50011"/>
    </source>
</evidence>
<keyword evidence="2 10" id="KW-0723">Serine/threonine-protein kinase</keyword>
<dbReference type="PROSITE" id="PS00108">
    <property type="entry name" value="PROTEIN_KINASE_ST"/>
    <property type="match status" value="1"/>
</dbReference>
<dbReference type="EC" id="2.7.11.1" evidence="1"/>
<evidence type="ECO:0000256" key="6">
    <source>
        <dbReference type="ARBA" id="ARBA00022840"/>
    </source>
</evidence>
<evidence type="ECO:0000256" key="9">
    <source>
        <dbReference type="PROSITE-ProRule" id="PRU10141"/>
    </source>
</evidence>
<dbReference type="SMART" id="SM00220">
    <property type="entry name" value="S_TKc"/>
    <property type="match status" value="1"/>
</dbReference>
<dbReference type="VEuPathDB" id="TriTrypDB:ADEAN_000446300"/>
<evidence type="ECO:0000313" key="13">
    <source>
        <dbReference type="Proteomes" id="UP000515908"/>
    </source>
</evidence>
<dbReference type="Pfam" id="PF00069">
    <property type="entry name" value="Pkinase"/>
    <property type="match status" value="1"/>
</dbReference>
<dbReference type="PROSITE" id="PS50011">
    <property type="entry name" value="PROTEIN_KINASE_DOM"/>
    <property type="match status" value="1"/>
</dbReference>
<dbReference type="GO" id="GO:0004674">
    <property type="term" value="F:protein serine/threonine kinase activity"/>
    <property type="evidence" value="ECO:0007669"/>
    <property type="project" value="UniProtKB-KW"/>
</dbReference>